<dbReference type="InterPro" id="IPR032818">
    <property type="entry name" value="DedA-like"/>
</dbReference>
<evidence type="ECO:0000256" key="1">
    <source>
        <dbReference type="ARBA" id="ARBA00004651"/>
    </source>
</evidence>
<keyword evidence="3 7" id="KW-1003">Cell membrane</keyword>
<evidence type="ECO:0000256" key="2">
    <source>
        <dbReference type="ARBA" id="ARBA00010792"/>
    </source>
</evidence>
<feature type="transmembrane region" description="Helical" evidence="7">
    <location>
        <begin position="34"/>
        <end position="52"/>
    </location>
</feature>
<organism evidence="9 10">
    <name type="scientific">Lawsonella clevelandensis</name>
    <dbReference type="NCBI Taxonomy" id="1528099"/>
    <lineage>
        <taxon>Bacteria</taxon>
        <taxon>Bacillati</taxon>
        <taxon>Actinomycetota</taxon>
        <taxon>Actinomycetes</taxon>
        <taxon>Mycobacteriales</taxon>
        <taxon>Lawsonellaceae</taxon>
        <taxon>Lawsonella</taxon>
    </lineage>
</organism>
<evidence type="ECO:0000313" key="9">
    <source>
        <dbReference type="EMBL" id="PZP88514.1"/>
    </source>
</evidence>
<comment type="caution">
    <text evidence="7">Lacks conserved residue(s) required for the propagation of feature annotation.</text>
</comment>
<keyword evidence="4 7" id="KW-0812">Transmembrane</keyword>
<dbReference type="AlphaFoldDB" id="A0A2W5IDQ0"/>
<keyword evidence="5 7" id="KW-1133">Transmembrane helix</keyword>
<evidence type="ECO:0000313" key="10">
    <source>
        <dbReference type="Proteomes" id="UP000248606"/>
    </source>
</evidence>
<evidence type="ECO:0000256" key="6">
    <source>
        <dbReference type="ARBA" id="ARBA00023136"/>
    </source>
</evidence>
<comment type="caution">
    <text evidence="9">The sequence shown here is derived from an EMBL/GenBank/DDBJ whole genome shotgun (WGS) entry which is preliminary data.</text>
</comment>
<gene>
    <name evidence="9" type="ORF">DI579_06395</name>
</gene>
<protein>
    <recommendedName>
        <fullName evidence="8">VTT domain-containing protein</fullName>
    </recommendedName>
</protein>
<dbReference type="GO" id="GO:0005886">
    <property type="term" value="C:plasma membrane"/>
    <property type="evidence" value="ECO:0007669"/>
    <property type="project" value="UniProtKB-SubCell"/>
</dbReference>
<dbReference type="InterPro" id="IPR032816">
    <property type="entry name" value="VTT_dom"/>
</dbReference>
<dbReference type="Proteomes" id="UP000248606">
    <property type="component" value="Unassembled WGS sequence"/>
</dbReference>
<evidence type="ECO:0000256" key="7">
    <source>
        <dbReference type="RuleBase" id="RU367016"/>
    </source>
</evidence>
<dbReference type="EMBL" id="QFOZ01000011">
    <property type="protein sequence ID" value="PZP88514.1"/>
    <property type="molecule type" value="Genomic_DNA"/>
</dbReference>
<name>A0A2W5IDQ0_9ACTN</name>
<feature type="transmembrane region" description="Helical" evidence="7">
    <location>
        <begin position="157"/>
        <end position="179"/>
    </location>
</feature>
<dbReference type="Pfam" id="PF09335">
    <property type="entry name" value="VTT_dom"/>
    <property type="match status" value="1"/>
</dbReference>
<reference evidence="9 10" key="1">
    <citation type="submission" date="2017-08" db="EMBL/GenBank/DDBJ databases">
        <title>Infants hospitalized years apart are colonized by the same room-sourced microbial strains.</title>
        <authorList>
            <person name="Brooks B."/>
            <person name="Olm M.R."/>
            <person name="Firek B.A."/>
            <person name="Baker R."/>
            <person name="Thomas B.C."/>
            <person name="Morowitz M.J."/>
            <person name="Banfield J.F."/>
        </authorList>
    </citation>
    <scope>NUCLEOTIDE SEQUENCE [LARGE SCALE GENOMIC DNA]</scope>
    <source>
        <strain evidence="9">S2_006_000_R1_57</strain>
    </source>
</reference>
<sequence length="254" mass="27690">MLLIIFIETGLLFPLLPGDSLLFTAGFLSIQPNGFAPIWLVCLSASLVAVLGDQCAYWIGRKSGEALRTHKDNAVFKKEHLVQAHRFFEKHGAVTVIICRFVPIVRTYAPVVAGMSGFRYRVFLSFDILGGLLWGTGVTLLGAALGNFTFVQENIELIFLFVILLSLLPAIITAIKGAIDSRNSDLPQSINPEDAATQILAGTSDENDTDVRKRLVTAFQSEQDHEGLDAAAIKELVCSELLDFSRNEDAAAHA</sequence>
<feature type="transmembrane region" description="Helical" evidence="7">
    <location>
        <begin position="122"/>
        <end position="145"/>
    </location>
</feature>
<dbReference type="PANTHER" id="PTHR30353:SF0">
    <property type="entry name" value="TRANSMEMBRANE PROTEIN"/>
    <property type="match status" value="1"/>
</dbReference>
<evidence type="ECO:0000259" key="8">
    <source>
        <dbReference type="Pfam" id="PF09335"/>
    </source>
</evidence>
<comment type="similarity">
    <text evidence="2 7">Belongs to the DedA family.</text>
</comment>
<evidence type="ECO:0000256" key="5">
    <source>
        <dbReference type="ARBA" id="ARBA00022989"/>
    </source>
</evidence>
<keyword evidence="6 7" id="KW-0472">Membrane</keyword>
<accession>A0A2W5IDQ0</accession>
<evidence type="ECO:0000256" key="4">
    <source>
        <dbReference type="ARBA" id="ARBA00022692"/>
    </source>
</evidence>
<dbReference type="PANTHER" id="PTHR30353">
    <property type="entry name" value="INNER MEMBRANE PROTEIN DEDA-RELATED"/>
    <property type="match status" value="1"/>
</dbReference>
<feature type="domain" description="VTT" evidence="8">
    <location>
        <begin position="16"/>
        <end position="143"/>
    </location>
</feature>
<proteinExistence type="inferred from homology"/>
<evidence type="ECO:0000256" key="3">
    <source>
        <dbReference type="ARBA" id="ARBA00022475"/>
    </source>
</evidence>
<comment type="subcellular location">
    <subcellularLocation>
        <location evidence="1 7">Cell membrane</location>
        <topology evidence="1 7">Multi-pass membrane protein</topology>
    </subcellularLocation>
</comment>